<dbReference type="Gene3D" id="3.40.50.1110">
    <property type="entry name" value="SGNH hydrolase"/>
    <property type="match status" value="1"/>
</dbReference>
<dbReference type="EMBL" id="QNRQ01000002">
    <property type="protein sequence ID" value="RBP41729.1"/>
    <property type="molecule type" value="Genomic_DNA"/>
</dbReference>
<dbReference type="InterPro" id="IPR036514">
    <property type="entry name" value="SGNH_hydro_sf"/>
</dbReference>
<organism evidence="2 3">
    <name type="scientific">Eoetvoesiella caeni</name>
    <dbReference type="NCBI Taxonomy" id="645616"/>
    <lineage>
        <taxon>Bacteria</taxon>
        <taxon>Pseudomonadati</taxon>
        <taxon>Pseudomonadota</taxon>
        <taxon>Betaproteobacteria</taxon>
        <taxon>Burkholderiales</taxon>
        <taxon>Alcaligenaceae</taxon>
        <taxon>Eoetvoesiella</taxon>
    </lineage>
</organism>
<dbReference type="OrthoDB" id="7336780at2"/>
<keyword evidence="1" id="KW-0812">Transmembrane</keyword>
<name>A0A366HGK5_9BURK</name>
<keyword evidence="1" id="KW-0472">Membrane</keyword>
<dbReference type="RefSeq" id="WP_113931987.1">
    <property type="nucleotide sequence ID" value="NZ_JACCEU010000002.1"/>
</dbReference>
<evidence type="ECO:0000313" key="2">
    <source>
        <dbReference type="EMBL" id="RBP41729.1"/>
    </source>
</evidence>
<evidence type="ECO:0008006" key="4">
    <source>
        <dbReference type="Google" id="ProtNLM"/>
    </source>
</evidence>
<sequence length="414" mass="46557">MISTDSRKRWIYAAGYISVLIIIYISLVIADIIFDIYLKNINGTRAVQLEQVRACDEDYPLINQARKLGYQSLIYPDLYDQPPYKLIADKHHIAPLASMPNSNLYYCNEGYGQVRYTSDRYGFRNIDSVWELSELDVALIGDSYVQGACVNANDSISGFLKLAGTKAINLGTGSNSPIHYAAIAQTFVKIKNFKNVVVVFYPNDNINNERDSVFQKYFFDQAAEYFSDESADHKAPKLSNTLITLYEESADLLAANTHVIDEKRAIAAQQCFESRKLSVRLQTSIGEAKEHLSLAGLQRLVMTHLLAPPQTENVQKDLPYGSKLAIDVLKRECGQNKCTPLIVYIPNSNFWRPDSRAKQYSNLLREYSKSIGITFLDMSLQLEKMGKFAYATHGPHLSPKGYQAVAAAISKQIN</sequence>
<proteinExistence type="predicted"/>
<keyword evidence="1" id="KW-1133">Transmembrane helix</keyword>
<evidence type="ECO:0000256" key="1">
    <source>
        <dbReference type="SAM" id="Phobius"/>
    </source>
</evidence>
<evidence type="ECO:0000313" key="3">
    <source>
        <dbReference type="Proteomes" id="UP000253628"/>
    </source>
</evidence>
<accession>A0A366HGK5</accession>
<dbReference type="AlphaFoldDB" id="A0A366HGK5"/>
<gene>
    <name evidence="2" type="ORF">DFR37_102108</name>
</gene>
<comment type="caution">
    <text evidence="2">The sequence shown here is derived from an EMBL/GenBank/DDBJ whole genome shotgun (WGS) entry which is preliminary data.</text>
</comment>
<dbReference type="Proteomes" id="UP000253628">
    <property type="component" value="Unassembled WGS sequence"/>
</dbReference>
<reference evidence="2 3" key="1">
    <citation type="submission" date="2018-06" db="EMBL/GenBank/DDBJ databases">
        <title>Genomic Encyclopedia of Type Strains, Phase IV (KMG-IV): sequencing the most valuable type-strain genomes for metagenomic binning, comparative biology and taxonomic classification.</title>
        <authorList>
            <person name="Goeker M."/>
        </authorList>
    </citation>
    <scope>NUCLEOTIDE SEQUENCE [LARGE SCALE GENOMIC DNA]</scope>
    <source>
        <strain evidence="2 3">DSM 25520</strain>
    </source>
</reference>
<protein>
    <recommendedName>
        <fullName evidence="4">GDSL-like lipase/acylhydrolase family protein</fullName>
    </recommendedName>
</protein>
<feature type="transmembrane region" description="Helical" evidence="1">
    <location>
        <begin position="12"/>
        <end position="34"/>
    </location>
</feature>
<dbReference type="GO" id="GO:0016788">
    <property type="term" value="F:hydrolase activity, acting on ester bonds"/>
    <property type="evidence" value="ECO:0007669"/>
    <property type="project" value="UniProtKB-ARBA"/>
</dbReference>
<keyword evidence="3" id="KW-1185">Reference proteome</keyword>
<dbReference type="SUPFAM" id="SSF52266">
    <property type="entry name" value="SGNH hydrolase"/>
    <property type="match status" value="1"/>
</dbReference>